<dbReference type="PANTHER" id="PTHR22763">
    <property type="entry name" value="RING ZINC FINGER PROTEIN"/>
    <property type="match status" value="1"/>
</dbReference>
<keyword evidence="20" id="KW-1185">Reference proteome</keyword>
<protein>
    <recommendedName>
        <fullName evidence="5">RING-type E3 ubiquitin transferase</fullName>
        <ecNumber evidence="5">2.3.2.27</ecNumber>
    </recommendedName>
</protein>
<evidence type="ECO:0000256" key="12">
    <source>
        <dbReference type="ARBA" id="ARBA00022833"/>
    </source>
</evidence>
<evidence type="ECO:0000256" key="1">
    <source>
        <dbReference type="ARBA" id="ARBA00000900"/>
    </source>
</evidence>
<dbReference type="Gene3D" id="3.30.40.10">
    <property type="entry name" value="Zinc/RING finger domain, C3HC4 (zinc finger)"/>
    <property type="match status" value="1"/>
</dbReference>
<evidence type="ECO:0000256" key="8">
    <source>
        <dbReference type="ARBA" id="ARBA00022723"/>
    </source>
</evidence>
<feature type="compositionally biased region" description="Polar residues" evidence="16">
    <location>
        <begin position="643"/>
        <end position="657"/>
    </location>
</feature>
<feature type="transmembrane region" description="Helical" evidence="17">
    <location>
        <begin position="37"/>
        <end position="60"/>
    </location>
</feature>
<evidence type="ECO:0000256" key="16">
    <source>
        <dbReference type="SAM" id="MobiDB-lite"/>
    </source>
</evidence>
<dbReference type="PANTHER" id="PTHR22763:SF184">
    <property type="entry name" value="E3 UBIQUITIN-PROTEIN LIGASE SYNOVIOLIN"/>
    <property type="match status" value="1"/>
</dbReference>
<keyword evidence="10" id="KW-0833">Ubl conjugation pathway</keyword>
<dbReference type="Proteomes" id="UP001590951">
    <property type="component" value="Unassembled WGS sequence"/>
</dbReference>
<evidence type="ECO:0000256" key="3">
    <source>
        <dbReference type="ARBA" id="ARBA00004906"/>
    </source>
</evidence>
<gene>
    <name evidence="19" type="ORF">ABVK25_004380</name>
</gene>
<feature type="domain" description="RING-type" evidence="18">
    <location>
        <begin position="342"/>
        <end position="409"/>
    </location>
</feature>
<feature type="region of interest" description="Disordered" evidence="16">
    <location>
        <begin position="214"/>
        <end position="242"/>
    </location>
</feature>
<evidence type="ECO:0000256" key="11">
    <source>
        <dbReference type="ARBA" id="ARBA00022824"/>
    </source>
</evidence>
<feature type="compositionally biased region" description="Low complexity" evidence="16">
    <location>
        <begin position="707"/>
        <end position="719"/>
    </location>
</feature>
<dbReference type="InterPro" id="IPR050731">
    <property type="entry name" value="HRD1_E3_ubiq-ligases"/>
</dbReference>
<evidence type="ECO:0000256" key="14">
    <source>
        <dbReference type="ARBA" id="ARBA00023136"/>
    </source>
</evidence>
<feature type="compositionally biased region" description="Low complexity" evidence="16">
    <location>
        <begin position="658"/>
        <end position="671"/>
    </location>
</feature>
<evidence type="ECO:0000256" key="13">
    <source>
        <dbReference type="ARBA" id="ARBA00022989"/>
    </source>
</evidence>
<evidence type="ECO:0000256" key="7">
    <source>
        <dbReference type="ARBA" id="ARBA00022692"/>
    </source>
</evidence>
<keyword evidence="12" id="KW-0862">Zinc</keyword>
<evidence type="ECO:0000256" key="4">
    <source>
        <dbReference type="ARBA" id="ARBA00010089"/>
    </source>
</evidence>
<evidence type="ECO:0000256" key="9">
    <source>
        <dbReference type="ARBA" id="ARBA00022771"/>
    </source>
</evidence>
<dbReference type="EC" id="2.3.2.27" evidence="5"/>
<dbReference type="Pfam" id="PF13639">
    <property type="entry name" value="zf-RING_2"/>
    <property type="match status" value="1"/>
</dbReference>
<feature type="transmembrane region" description="Helical" evidence="17">
    <location>
        <begin position="138"/>
        <end position="160"/>
    </location>
</feature>
<dbReference type="SMART" id="SM00184">
    <property type="entry name" value="RING"/>
    <property type="match status" value="1"/>
</dbReference>
<evidence type="ECO:0000256" key="17">
    <source>
        <dbReference type="SAM" id="Phobius"/>
    </source>
</evidence>
<feature type="transmembrane region" description="Helical" evidence="17">
    <location>
        <begin position="276"/>
        <end position="297"/>
    </location>
</feature>
<feature type="region of interest" description="Disordered" evidence="16">
    <location>
        <begin position="474"/>
        <end position="498"/>
    </location>
</feature>
<keyword evidence="6" id="KW-0808">Transferase</keyword>
<keyword evidence="11" id="KW-0256">Endoplasmic reticulum</keyword>
<dbReference type="EMBL" id="JBHFEH010000011">
    <property type="protein sequence ID" value="KAL2055572.1"/>
    <property type="molecule type" value="Genomic_DNA"/>
</dbReference>
<comment type="caution">
    <text evidence="19">The sequence shown here is derived from an EMBL/GenBank/DDBJ whole genome shotgun (WGS) entry which is preliminary data.</text>
</comment>
<evidence type="ECO:0000259" key="18">
    <source>
        <dbReference type="PROSITE" id="PS50089"/>
    </source>
</evidence>
<evidence type="ECO:0000256" key="6">
    <source>
        <dbReference type="ARBA" id="ARBA00022679"/>
    </source>
</evidence>
<evidence type="ECO:0000313" key="19">
    <source>
        <dbReference type="EMBL" id="KAL2055572.1"/>
    </source>
</evidence>
<feature type="region of interest" description="Disordered" evidence="16">
    <location>
        <begin position="423"/>
        <end position="442"/>
    </location>
</feature>
<keyword evidence="7 17" id="KW-0812">Transmembrane</keyword>
<evidence type="ECO:0000256" key="5">
    <source>
        <dbReference type="ARBA" id="ARBA00012483"/>
    </source>
</evidence>
<evidence type="ECO:0000256" key="10">
    <source>
        <dbReference type="ARBA" id="ARBA00022786"/>
    </source>
</evidence>
<comment type="pathway">
    <text evidence="3">Protein modification; protein ubiquitination.</text>
</comment>
<evidence type="ECO:0000256" key="2">
    <source>
        <dbReference type="ARBA" id="ARBA00004477"/>
    </source>
</evidence>
<dbReference type="InterPro" id="IPR058051">
    <property type="entry name" value="Znf_RING_synoviolin"/>
</dbReference>
<dbReference type="InterPro" id="IPR001841">
    <property type="entry name" value="Znf_RING"/>
</dbReference>
<proteinExistence type="inferred from homology"/>
<comment type="similarity">
    <text evidence="4">Belongs to the HRD1 family.</text>
</comment>
<keyword evidence="9 15" id="KW-0863">Zinc-finger</keyword>
<feature type="compositionally biased region" description="Low complexity" evidence="16">
    <location>
        <begin position="689"/>
        <end position="699"/>
    </location>
</feature>
<name>A0ABR4BCJ1_9LECA</name>
<dbReference type="CDD" id="cd16479">
    <property type="entry name" value="RING-H2_synoviolin"/>
    <property type="match status" value="1"/>
</dbReference>
<feature type="transmembrane region" description="Helical" evidence="17">
    <location>
        <begin position="172"/>
        <end position="195"/>
    </location>
</feature>
<dbReference type="InterPro" id="IPR057992">
    <property type="entry name" value="TPR_SYVN1_N"/>
</dbReference>
<feature type="region of interest" description="Disordered" evidence="16">
    <location>
        <begin position="640"/>
        <end position="675"/>
    </location>
</feature>
<feature type="transmembrane region" description="Helical" evidence="17">
    <location>
        <begin position="98"/>
        <end position="118"/>
    </location>
</feature>
<comment type="subcellular location">
    <subcellularLocation>
        <location evidence="2">Endoplasmic reticulum membrane</location>
        <topology evidence="2">Multi-pass membrane protein</topology>
    </subcellularLocation>
</comment>
<dbReference type="Pfam" id="PF25563">
    <property type="entry name" value="TPR_SYVN1_N"/>
    <property type="match status" value="1"/>
</dbReference>
<feature type="compositionally biased region" description="Polar residues" evidence="16">
    <location>
        <begin position="226"/>
        <end position="241"/>
    </location>
</feature>
<feature type="compositionally biased region" description="Low complexity" evidence="16">
    <location>
        <begin position="433"/>
        <end position="442"/>
    </location>
</feature>
<comment type="catalytic activity">
    <reaction evidence="1">
        <text>S-ubiquitinyl-[E2 ubiquitin-conjugating enzyme]-L-cysteine + [acceptor protein]-L-lysine = [E2 ubiquitin-conjugating enzyme]-L-cysteine + N(6)-ubiquitinyl-[acceptor protein]-L-lysine.</text>
        <dbReference type="EC" id="2.3.2.27"/>
    </reaction>
</comment>
<sequence length="821" mass="90049">MRFAAYTGTSLVLATGVIIRALHERANFYSACVYLAQSNACLMVLTNVALLGVCTSMLGLQRLFYGQLRPIEIEQLYEKAWFAITETCLAMTIFREEVGGWFLVMFVCLLIGKVWGWIGEGRVEILEQQPPSNPRLFHARLSVSLIISTLFDVFLLRYSINTVLRHARPNMMVMFAFEFAVLTITSISTAARYTISLHEASVISRQIKDRRTQMWREREESQSRSAASDQPTPPEAQTSAATAEDNIDSLDVDVPGWEEKGRWIFYLDLATDFFKLVLYLTFFCVLCMFYGMPIHIIRDVALTIRSFYKRLTDFVRYRQATRDMNARYPDATAEEVTREDVCIICREDMRPWQQPNTPGAQPDNAGAARAAPAVADERLRPKKLPCGHILHFACLRSWLERQQNCPTCRRPVLVRGTVARTQEQNAANQHGRAQPQANQPQVPVPLRGNLQQPVVAQNVFNLGPLRIAFGARQIQGHPPQGNNDPHPPNQQGPLHFGGQIPRLANAFGVQRQAPGVPMRTFANFTPTNLQSQIYQIEQQLMREINGLCVQQNQLQLVRALQGELARLRIVQANPDPVLNVAPSANQARHTDALPQMFHPGNAFSAIPQQQSFGTGHPSLPAGVTLPPGWTVLPLQRLGDERSTNSNEAGNAGSPGTQPQSRGSSSVPPSASANTLATAHSQDLLHAHTAEAPSPESSSSKSGVTPDSSEAGNGASSSASGFGGGPSTKISIPASGMNDQIEAESHEQRLDGAANSSIAVIPPELPQWGSSTDISHANGPQEPKDQGSVDENGRVWESLANSTQSKGKGKASTVEDSTEDMD</sequence>
<feature type="region of interest" description="Disordered" evidence="16">
    <location>
        <begin position="687"/>
        <end position="821"/>
    </location>
</feature>
<feature type="compositionally biased region" description="Basic and acidic residues" evidence="16">
    <location>
        <begin position="781"/>
        <end position="793"/>
    </location>
</feature>
<organism evidence="19 20">
    <name type="scientific">Lepraria finkii</name>
    <dbReference type="NCBI Taxonomy" id="1340010"/>
    <lineage>
        <taxon>Eukaryota</taxon>
        <taxon>Fungi</taxon>
        <taxon>Dikarya</taxon>
        <taxon>Ascomycota</taxon>
        <taxon>Pezizomycotina</taxon>
        <taxon>Lecanoromycetes</taxon>
        <taxon>OSLEUM clade</taxon>
        <taxon>Lecanoromycetidae</taxon>
        <taxon>Lecanorales</taxon>
        <taxon>Lecanorineae</taxon>
        <taxon>Stereocaulaceae</taxon>
        <taxon>Lepraria</taxon>
    </lineage>
</organism>
<keyword evidence="14 17" id="KW-0472">Membrane</keyword>
<reference evidence="19 20" key="1">
    <citation type="submission" date="2024-09" db="EMBL/GenBank/DDBJ databases">
        <title>Rethinking Asexuality: The Enigmatic Case of Functional Sexual Genes in Lepraria (Stereocaulaceae).</title>
        <authorList>
            <person name="Doellman M."/>
            <person name="Sun Y."/>
            <person name="Barcenas-Pena A."/>
            <person name="Lumbsch H.T."/>
            <person name="Grewe F."/>
        </authorList>
    </citation>
    <scope>NUCLEOTIDE SEQUENCE [LARGE SCALE GENOMIC DNA]</scope>
    <source>
        <strain evidence="19 20">Grewe 0041</strain>
    </source>
</reference>
<evidence type="ECO:0000313" key="20">
    <source>
        <dbReference type="Proteomes" id="UP001590951"/>
    </source>
</evidence>
<keyword evidence="13 17" id="KW-1133">Transmembrane helix</keyword>
<accession>A0ABR4BCJ1</accession>
<feature type="region of interest" description="Disordered" evidence="16">
    <location>
        <begin position="603"/>
        <end position="627"/>
    </location>
</feature>
<evidence type="ECO:0000256" key="15">
    <source>
        <dbReference type="PROSITE-ProRule" id="PRU00175"/>
    </source>
</evidence>
<dbReference type="SUPFAM" id="SSF57850">
    <property type="entry name" value="RING/U-box"/>
    <property type="match status" value="1"/>
</dbReference>
<dbReference type="InterPro" id="IPR013083">
    <property type="entry name" value="Znf_RING/FYVE/PHD"/>
</dbReference>
<keyword evidence="8" id="KW-0479">Metal-binding</keyword>
<dbReference type="PROSITE" id="PS50089">
    <property type="entry name" value="ZF_RING_2"/>
    <property type="match status" value="1"/>
</dbReference>